<dbReference type="Proteomes" id="UP001152795">
    <property type="component" value="Unassembled WGS sequence"/>
</dbReference>
<feature type="domain" description="Integrin alpha third immunoglobulin-like" evidence="7">
    <location>
        <begin position="5"/>
        <end position="118"/>
    </location>
</feature>
<evidence type="ECO:0000256" key="4">
    <source>
        <dbReference type="ARBA" id="ARBA00023180"/>
    </source>
</evidence>
<keyword evidence="3 6" id="KW-0472">Membrane</keyword>
<comment type="subcellular location">
    <subcellularLocation>
        <location evidence="1">Membrane</location>
        <topology evidence="1">Single-pass type I membrane protein</topology>
    </subcellularLocation>
</comment>
<keyword evidence="6" id="KW-1133">Transmembrane helix</keyword>
<evidence type="ECO:0000256" key="3">
    <source>
        <dbReference type="ARBA" id="ARBA00023136"/>
    </source>
</evidence>
<dbReference type="GO" id="GO:0007160">
    <property type="term" value="P:cell-matrix adhesion"/>
    <property type="evidence" value="ECO:0007669"/>
    <property type="project" value="TreeGrafter"/>
</dbReference>
<dbReference type="Gene3D" id="1.20.5.930">
    <property type="entry name" value="Bicelle-embedded integrin alpha(iib) transmembrane segment"/>
    <property type="match status" value="1"/>
</dbReference>
<dbReference type="InterPro" id="IPR048286">
    <property type="entry name" value="Integrin_alpha_Ig-like_3"/>
</dbReference>
<keyword evidence="2" id="KW-0401">Integrin</keyword>
<gene>
    <name evidence="8" type="ORF">PACLA_8A057239</name>
</gene>
<feature type="region of interest" description="Disordered" evidence="5">
    <location>
        <begin position="1"/>
        <end position="32"/>
    </location>
</feature>
<dbReference type="InterPro" id="IPR032695">
    <property type="entry name" value="Integrin_dom_sf"/>
</dbReference>
<dbReference type="GO" id="GO:0007229">
    <property type="term" value="P:integrin-mediated signaling pathway"/>
    <property type="evidence" value="ECO:0007669"/>
    <property type="project" value="UniProtKB-KW"/>
</dbReference>
<dbReference type="GO" id="GO:0009897">
    <property type="term" value="C:external side of plasma membrane"/>
    <property type="evidence" value="ECO:0007669"/>
    <property type="project" value="TreeGrafter"/>
</dbReference>
<dbReference type="PANTHER" id="PTHR23220:SF122">
    <property type="entry name" value="INTEGRIN ALPHA-PS1"/>
    <property type="match status" value="1"/>
</dbReference>
<proteinExistence type="predicted"/>
<protein>
    <recommendedName>
        <fullName evidence="7">Integrin alpha third immunoglobulin-like domain-containing protein</fullName>
    </recommendedName>
</protein>
<dbReference type="Gene3D" id="2.60.40.1530">
    <property type="entry name" value="ntegrin, alpha v. Chain A, domain 4"/>
    <property type="match status" value="1"/>
</dbReference>
<name>A0A6S7GRM8_PARCT</name>
<keyword evidence="6" id="KW-0812">Transmembrane</keyword>
<evidence type="ECO:0000256" key="2">
    <source>
        <dbReference type="ARBA" id="ARBA00023037"/>
    </source>
</evidence>
<dbReference type="GO" id="GO:0098609">
    <property type="term" value="P:cell-cell adhesion"/>
    <property type="evidence" value="ECO:0007669"/>
    <property type="project" value="TreeGrafter"/>
</dbReference>
<keyword evidence="4" id="KW-0325">Glycoprotein</keyword>
<dbReference type="AlphaFoldDB" id="A0A6S7GRM8"/>
<organism evidence="8 9">
    <name type="scientific">Paramuricea clavata</name>
    <name type="common">Red gorgonian</name>
    <name type="synonym">Violescent sea-whip</name>
    <dbReference type="NCBI Taxonomy" id="317549"/>
    <lineage>
        <taxon>Eukaryota</taxon>
        <taxon>Metazoa</taxon>
        <taxon>Cnidaria</taxon>
        <taxon>Anthozoa</taxon>
        <taxon>Octocorallia</taxon>
        <taxon>Malacalcyonacea</taxon>
        <taxon>Plexauridae</taxon>
        <taxon>Paramuricea</taxon>
    </lineage>
</organism>
<evidence type="ECO:0000259" key="7">
    <source>
        <dbReference type="Pfam" id="PF20806"/>
    </source>
</evidence>
<dbReference type="Pfam" id="PF20806">
    <property type="entry name" value="Integrin_A_Ig_3"/>
    <property type="match status" value="1"/>
</dbReference>
<accession>A0A6S7GRM8</accession>
<dbReference type="GO" id="GO:0005178">
    <property type="term" value="F:integrin binding"/>
    <property type="evidence" value="ECO:0007669"/>
    <property type="project" value="TreeGrafter"/>
</dbReference>
<evidence type="ECO:0000256" key="6">
    <source>
        <dbReference type="SAM" id="Phobius"/>
    </source>
</evidence>
<feature type="compositionally biased region" description="Polar residues" evidence="5">
    <location>
        <begin position="19"/>
        <end position="32"/>
    </location>
</feature>
<dbReference type="EMBL" id="CACRXK020001140">
    <property type="protein sequence ID" value="CAB3987230.1"/>
    <property type="molecule type" value="Genomic_DNA"/>
</dbReference>
<dbReference type="PANTHER" id="PTHR23220">
    <property type="entry name" value="INTEGRIN ALPHA"/>
    <property type="match status" value="1"/>
</dbReference>
<evidence type="ECO:0000313" key="9">
    <source>
        <dbReference type="Proteomes" id="UP001152795"/>
    </source>
</evidence>
<reference evidence="8" key="1">
    <citation type="submission" date="2020-04" db="EMBL/GenBank/DDBJ databases">
        <authorList>
            <person name="Alioto T."/>
            <person name="Alioto T."/>
            <person name="Gomez Garrido J."/>
        </authorList>
    </citation>
    <scope>NUCLEOTIDE SEQUENCE</scope>
    <source>
        <strain evidence="8">A484AB</strain>
    </source>
</reference>
<evidence type="ECO:0000256" key="1">
    <source>
        <dbReference type="ARBA" id="ARBA00004479"/>
    </source>
</evidence>
<evidence type="ECO:0000313" key="8">
    <source>
        <dbReference type="EMBL" id="CAB3987230.1"/>
    </source>
</evidence>
<dbReference type="OrthoDB" id="5317514at2759"/>
<sequence length="173" mass="19036">MFKDDSNRVRRNADDSNKDTAASAETPTQSRKGSASTIILDCANGTAMCFSIPCTLSNIAKGTKVDIRMESRIWNSTLLEDYTDRDVQVVSRGRIDDLTSYVSDDNTEGHEVKTITSFFPDAPKTIKKDIAVWIIVVSAIAGVVLLIILVVAFKMCGFFNRSGGQRYDSVPEN</sequence>
<dbReference type="GO" id="GO:0033627">
    <property type="term" value="P:cell adhesion mediated by integrin"/>
    <property type="evidence" value="ECO:0007669"/>
    <property type="project" value="TreeGrafter"/>
</dbReference>
<dbReference type="SUPFAM" id="SSF69179">
    <property type="entry name" value="Integrin domains"/>
    <property type="match status" value="1"/>
</dbReference>
<feature type="transmembrane region" description="Helical" evidence="6">
    <location>
        <begin position="130"/>
        <end position="153"/>
    </location>
</feature>
<keyword evidence="9" id="KW-1185">Reference proteome</keyword>
<evidence type="ECO:0000256" key="5">
    <source>
        <dbReference type="SAM" id="MobiDB-lite"/>
    </source>
</evidence>
<feature type="compositionally biased region" description="Basic and acidic residues" evidence="5">
    <location>
        <begin position="1"/>
        <end position="18"/>
    </location>
</feature>
<comment type="caution">
    <text evidence="8">The sequence shown here is derived from an EMBL/GenBank/DDBJ whole genome shotgun (WGS) entry which is preliminary data.</text>
</comment>
<dbReference type="GO" id="GO:0008305">
    <property type="term" value="C:integrin complex"/>
    <property type="evidence" value="ECO:0007669"/>
    <property type="project" value="TreeGrafter"/>
</dbReference>